<sequence>MFSPFFSIIIPCFNSEKTVYRCVKSVINQSFSNYEILIIDSKSSDNTLIEVRRFNDFRIKIHSHLDLGVYDAMNKGINLARGQWIYFLGSDDVIYSEHVFQNIYRYIYNENFSVIYGNVKVFGDVGWAKDGDIYAGKFSKNRMLFKSICHQSILYKRDFLILNNLFFDLRYPVSADWHLNLRCRRLTKFKYVNLIIAVFTAGGISTLKRDTFPEQIKTEFADLFPSRGEVILNKIFKLIIRIFK</sequence>
<dbReference type="Proteomes" id="UP001338309">
    <property type="component" value="Unassembled WGS sequence"/>
</dbReference>
<name>A0ABQ6PNN6_9BACT</name>
<dbReference type="PANTHER" id="PTHR22916:SF3">
    <property type="entry name" value="UDP-GLCNAC:BETAGAL BETA-1,3-N-ACETYLGLUCOSAMINYLTRANSFERASE-LIKE PROTEIN 1"/>
    <property type="match status" value="1"/>
</dbReference>
<dbReference type="EMBL" id="BTPD01000006">
    <property type="protein sequence ID" value="GMQ29569.1"/>
    <property type="molecule type" value="Genomic_DNA"/>
</dbReference>
<proteinExistence type="predicted"/>
<protein>
    <submittedName>
        <fullName evidence="2">PGL/p-HBAD biosynthesis glycosyltransferase</fullName>
    </submittedName>
</protein>
<dbReference type="InterPro" id="IPR001173">
    <property type="entry name" value="Glyco_trans_2-like"/>
</dbReference>
<dbReference type="RefSeq" id="WP_338224287.1">
    <property type="nucleotide sequence ID" value="NZ_BTPD01000006.1"/>
</dbReference>
<feature type="domain" description="Glycosyltransferase 2-like" evidence="1">
    <location>
        <begin position="7"/>
        <end position="132"/>
    </location>
</feature>
<dbReference type="Gene3D" id="3.90.550.10">
    <property type="entry name" value="Spore Coat Polysaccharide Biosynthesis Protein SpsA, Chain A"/>
    <property type="match status" value="1"/>
</dbReference>
<dbReference type="Pfam" id="PF00535">
    <property type="entry name" value="Glycos_transf_2"/>
    <property type="match status" value="1"/>
</dbReference>
<keyword evidence="3" id="KW-1185">Reference proteome</keyword>
<dbReference type="InterPro" id="IPR029044">
    <property type="entry name" value="Nucleotide-diphossugar_trans"/>
</dbReference>
<reference evidence="2 3" key="1">
    <citation type="submission" date="2023-08" db="EMBL/GenBank/DDBJ databases">
        <title>Draft genome sequence of Algoriphagus confluentis.</title>
        <authorList>
            <person name="Takatani N."/>
            <person name="Hosokawa M."/>
            <person name="Sawabe T."/>
        </authorList>
    </citation>
    <scope>NUCLEOTIDE SEQUENCE [LARGE SCALE GENOMIC DNA]</scope>
    <source>
        <strain evidence="2 3">NBRC 111222</strain>
    </source>
</reference>
<dbReference type="CDD" id="cd06433">
    <property type="entry name" value="GT_2_WfgS_like"/>
    <property type="match status" value="1"/>
</dbReference>
<dbReference type="SUPFAM" id="SSF53448">
    <property type="entry name" value="Nucleotide-diphospho-sugar transferases"/>
    <property type="match status" value="1"/>
</dbReference>
<evidence type="ECO:0000313" key="3">
    <source>
        <dbReference type="Proteomes" id="UP001338309"/>
    </source>
</evidence>
<dbReference type="PANTHER" id="PTHR22916">
    <property type="entry name" value="GLYCOSYLTRANSFERASE"/>
    <property type="match status" value="1"/>
</dbReference>
<evidence type="ECO:0000313" key="2">
    <source>
        <dbReference type="EMBL" id="GMQ29569.1"/>
    </source>
</evidence>
<comment type="caution">
    <text evidence="2">The sequence shown here is derived from an EMBL/GenBank/DDBJ whole genome shotgun (WGS) entry which is preliminary data.</text>
</comment>
<accession>A0ABQ6PNN6</accession>
<gene>
    <name evidence="2" type="ORF">Aconfl_22120</name>
</gene>
<evidence type="ECO:0000259" key="1">
    <source>
        <dbReference type="Pfam" id="PF00535"/>
    </source>
</evidence>
<organism evidence="2 3">
    <name type="scientific">Algoriphagus confluentis</name>
    <dbReference type="NCBI Taxonomy" id="1697556"/>
    <lineage>
        <taxon>Bacteria</taxon>
        <taxon>Pseudomonadati</taxon>
        <taxon>Bacteroidota</taxon>
        <taxon>Cytophagia</taxon>
        <taxon>Cytophagales</taxon>
        <taxon>Cyclobacteriaceae</taxon>
        <taxon>Algoriphagus</taxon>
    </lineage>
</organism>